<comment type="caution">
    <text evidence="1">The sequence shown here is derived from an EMBL/GenBank/DDBJ whole genome shotgun (WGS) entry which is preliminary data.</text>
</comment>
<dbReference type="AlphaFoldDB" id="A0A0F9CCJ5"/>
<sequence>MASSITTQADLLIYTSVSDNELGRISTDRMGKDNFARFHTLAWTGVKQLLLARRPQIEEDDLDDADELKECVCYMVLYQAYEAADPGDDSVAPRRKYWWKKMRRAFATVQLSVGGTTVGTEAYGSRRCLRG</sequence>
<evidence type="ECO:0000313" key="1">
    <source>
        <dbReference type="EMBL" id="KKK94436.1"/>
    </source>
</evidence>
<dbReference type="EMBL" id="LAZR01047344">
    <property type="protein sequence ID" value="KKK94436.1"/>
    <property type="molecule type" value="Genomic_DNA"/>
</dbReference>
<proteinExistence type="predicted"/>
<reference evidence="1" key="1">
    <citation type="journal article" date="2015" name="Nature">
        <title>Complex archaea that bridge the gap between prokaryotes and eukaryotes.</title>
        <authorList>
            <person name="Spang A."/>
            <person name="Saw J.H."/>
            <person name="Jorgensen S.L."/>
            <person name="Zaremba-Niedzwiedzka K."/>
            <person name="Martijn J."/>
            <person name="Lind A.E."/>
            <person name="van Eijk R."/>
            <person name="Schleper C."/>
            <person name="Guy L."/>
            <person name="Ettema T.J."/>
        </authorList>
    </citation>
    <scope>NUCLEOTIDE SEQUENCE</scope>
</reference>
<protein>
    <submittedName>
        <fullName evidence="1">Uncharacterized protein</fullName>
    </submittedName>
</protein>
<name>A0A0F9CCJ5_9ZZZZ</name>
<accession>A0A0F9CCJ5</accession>
<organism evidence="1">
    <name type="scientific">marine sediment metagenome</name>
    <dbReference type="NCBI Taxonomy" id="412755"/>
    <lineage>
        <taxon>unclassified sequences</taxon>
        <taxon>metagenomes</taxon>
        <taxon>ecological metagenomes</taxon>
    </lineage>
</organism>
<gene>
    <name evidence="1" type="ORF">LCGC14_2682860</name>
</gene>